<reference evidence="1 2" key="1">
    <citation type="submission" date="2014-06" db="EMBL/GenBank/DDBJ databases">
        <authorList>
            <person name="Swart Estienne"/>
        </authorList>
    </citation>
    <scope>NUCLEOTIDE SEQUENCE [LARGE SCALE GENOMIC DNA]</scope>
    <source>
        <strain evidence="1 2">130c</strain>
    </source>
</reference>
<dbReference type="InParanoid" id="A0A078AI87"/>
<name>A0A078AI87_STYLE</name>
<accession>A0A078AI87</accession>
<proteinExistence type="predicted"/>
<gene>
    <name evidence="1" type="primary">Contig14382.g15330</name>
    <name evidence="1" type="ORF">STYLEM_9518</name>
</gene>
<dbReference type="EMBL" id="CCKQ01009049">
    <property type="protein sequence ID" value="CDW80518.1"/>
    <property type="molecule type" value="Genomic_DNA"/>
</dbReference>
<dbReference type="AlphaFoldDB" id="A0A078AI87"/>
<keyword evidence="2" id="KW-1185">Reference proteome</keyword>
<dbReference type="Proteomes" id="UP000039865">
    <property type="component" value="Unassembled WGS sequence"/>
</dbReference>
<sequence>MQKCRMVKNFQWQQAQIQNQLVQLSTESVLSTQLKFQQYKRVGGTCYGFSKASSIVNTNNRNFSCASGYKPDQTISLENGLLMLSYNDRQNSYSTDSFLFDVSYPSGLSTYLQLQVQLLSCEHQYEILKVVYHLYSSPQIIDINKGYKKPYSTCPDPILTIEEAKSPINYTNPFTFDWKNHQFIVNTSNVINASVKKVFTCNQFKNSEHVLPYPLPQFISVSQNNYILYTINLAKNSQIFNDDSNEETHNIQFMTRVQVEDDEVKDPEKMQQTIYEILWILVIHKEYKNNYTNQDSVKLNSSFNSNLGSQNAIIIPRFQNEPKDIDVFVNKITSIQLPDVISNSSNDYNIFIPNRPQFRNNEDQIDNCQIELMYLGNGLLSFLVPQFQINKFAGKDMIDWNPHILDA</sequence>
<organism evidence="1 2">
    <name type="scientific">Stylonychia lemnae</name>
    <name type="common">Ciliate</name>
    <dbReference type="NCBI Taxonomy" id="5949"/>
    <lineage>
        <taxon>Eukaryota</taxon>
        <taxon>Sar</taxon>
        <taxon>Alveolata</taxon>
        <taxon>Ciliophora</taxon>
        <taxon>Intramacronucleata</taxon>
        <taxon>Spirotrichea</taxon>
        <taxon>Stichotrichia</taxon>
        <taxon>Sporadotrichida</taxon>
        <taxon>Oxytrichidae</taxon>
        <taxon>Stylonychinae</taxon>
        <taxon>Stylonychia</taxon>
    </lineage>
</organism>
<protein>
    <submittedName>
        <fullName evidence="1">Uncharacterized protein</fullName>
    </submittedName>
</protein>
<evidence type="ECO:0000313" key="1">
    <source>
        <dbReference type="EMBL" id="CDW80518.1"/>
    </source>
</evidence>
<evidence type="ECO:0000313" key="2">
    <source>
        <dbReference type="Proteomes" id="UP000039865"/>
    </source>
</evidence>